<evidence type="ECO:0000313" key="1">
    <source>
        <dbReference type="EMBL" id="TPP61745.1"/>
    </source>
</evidence>
<dbReference type="Proteomes" id="UP000316759">
    <property type="component" value="Unassembled WGS sequence"/>
</dbReference>
<gene>
    <name evidence="1" type="ORF">FGIG_08081</name>
</gene>
<sequence length="84" mass="9735">MDSPAMISTEYMKIIKSYSCDNIIKCVIEPRTWLSYNYFGMTYAEGLSEAETTMKSYFDGNNSNNQFSKRAVQTYIYALLYTFA</sequence>
<accession>A0A504YMK8</accession>
<keyword evidence="2" id="KW-1185">Reference proteome</keyword>
<protein>
    <submittedName>
        <fullName evidence="1">Uncharacterized protein</fullName>
    </submittedName>
</protein>
<evidence type="ECO:0000313" key="2">
    <source>
        <dbReference type="Proteomes" id="UP000316759"/>
    </source>
</evidence>
<dbReference type="EMBL" id="SUNJ01007764">
    <property type="protein sequence ID" value="TPP61745.1"/>
    <property type="molecule type" value="Genomic_DNA"/>
</dbReference>
<reference evidence="1 2" key="1">
    <citation type="submission" date="2019-04" db="EMBL/GenBank/DDBJ databases">
        <title>Annotation for the trematode Fasciola gigantica.</title>
        <authorList>
            <person name="Choi Y.-J."/>
        </authorList>
    </citation>
    <scope>NUCLEOTIDE SEQUENCE [LARGE SCALE GENOMIC DNA]</scope>
    <source>
        <strain evidence="1">Uganda_cow_1</strain>
    </source>
</reference>
<name>A0A504YMK8_FASGI</name>
<comment type="caution">
    <text evidence="1">The sequence shown here is derived from an EMBL/GenBank/DDBJ whole genome shotgun (WGS) entry which is preliminary data.</text>
</comment>
<proteinExistence type="predicted"/>
<dbReference type="AlphaFoldDB" id="A0A504YMK8"/>
<organism evidence="1 2">
    <name type="scientific">Fasciola gigantica</name>
    <name type="common">Giant liver fluke</name>
    <dbReference type="NCBI Taxonomy" id="46835"/>
    <lineage>
        <taxon>Eukaryota</taxon>
        <taxon>Metazoa</taxon>
        <taxon>Spiralia</taxon>
        <taxon>Lophotrochozoa</taxon>
        <taxon>Platyhelminthes</taxon>
        <taxon>Trematoda</taxon>
        <taxon>Digenea</taxon>
        <taxon>Plagiorchiida</taxon>
        <taxon>Echinostomata</taxon>
        <taxon>Echinostomatoidea</taxon>
        <taxon>Fasciolidae</taxon>
        <taxon>Fasciola</taxon>
    </lineage>
</organism>